<name>A0A5N5IVB4_9FLAO</name>
<dbReference type="InterPro" id="IPR053824">
    <property type="entry name" value="DUF7010"/>
</dbReference>
<sequence length="182" mass="20998">MEPIKRTLEEQRTEFKNGKFLATPLAGLIAWTLVGISGMLFPDQTTVWVLFIATGCIVYLGMFISKFTGEDFLDKQKPKNEFDTLFFYTVGQAVLVYSIAIPFFLEDYTSLPLTVGILSGLMWLPFSWMINHWVGMFHALTRTVLVLVLWYLFPELRFITIPFAIVLIYILTIIILRNRKKA</sequence>
<feature type="transmembrane region" description="Helical" evidence="1">
    <location>
        <begin position="47"/>
        <end position="64"/>
    </location>
</feature>
<dbReference type="AlphaFoldDB" id="A0A5N5IVB4"/>
<reference evidence="2" key="1">
    <citation type="submission" date="2019-10" db="EMBL/GenBank/DDBJ databases">
        <title>Muricauda hadale sp. nov., a piezophilic bacterium isolated from hadopelagic water of the Mariana Trench.</title>
        <authorList>
            <person name="Wei Y."/>
        </authorList>
    </citation>
    <scope>NUCLEOTIDE SEQUENCE [LARGE SCALE GENOMIC DNA]</scope>
    <source>
        <strain evidence="2">MT-229</strain>
    </source>
</reference>
<dbReference type="EMBL" id="VNIK02000008">
    <property type="protein sequence ID" value="KAB5486893.1"/>
    <property type="molecule type" value="Genomic_DNA"/>
</dbReference>
<comment type="caution">
    <text evidence="2">The sequence shown here is derived from an EMBL/GenBank/DDBJ whole genome shotgun (WGS) entry which is preliminary data.</text>
</comment>
<dbReference type="OrthoDB" id="7630092at2"/>
<evidence type="ECO:0000313" key="3">
    <source>
        <dbReference type="Proteomes" id="UP000319204"/>
    </source>
</evidence>
<gene>
    <name evidence="2" type="ORF">FOT42_012080</name>
</gene>
<accession>A0A5N5IVB4</accession>
<feature type="transmembrane region" description="Helical" evidence="1">
    <location>
        <begin position="111"/>
        <end position="130"/>
    </location>
</feature>
<feature type="transmembrane region" description="Helical" evidence="1">
    <location>
        <begin position="20"/>
        <end position="41"/>
    </location>
</feature>
<keyword evidence="1" id="KW-1133">Transmembrane helix</keyword>
<keyword evidence="1" id="KW-0472">Membrane</keyword>
<evidence type="ECO:0000313" key="2">
    <source>
        <dbReference type="EMBL" id="KAB5486893.1"/>
    </source>
</evidence>
<dbReference type="Proteomes" id="UP000319204">
    <property type="component" value="Unassembled WGS sequence"/>
</dbReference>
<feature type="transmembrane region" description="Helical" evidence="1">
    <location>
        <begin position="137"/>
        <end position="153"/>
    </location>
</feature>
<organism evidence="2 3">
    <name type="scientific">Flagellimonas hadalis</name>
    <dbReference type="NCBI Taxonomy" id="2597517"/>
    <lineage>
        <taxon>Bacteria</taxon>
        <taxon>Pseudomonadati</taxon>
        <taxon>Bacteroidota</taxon>
        <taxon>Flavobacteriia</taxon>
        <taxon>Flavobacteriales</taxon>
        <taxon>Flavobacteriaceae</taxon>
        <taxon>Flagellimonas</taxon>
    </lineage>
</organism>
<protein>
    <submittedName>
        <fullName evidence="2">Uncharacterized protein</fullName>
    </submittedName>
</protein>
<evidence type="ECO:0000256" key="1">
    <source>
        <dbReference type="SAM" id="Phobius"/>
    </source>
</evidence>
<dbReference type="RefSeq" id="WP_151890833.1">
    <property type="nucleotide sequence ID" value="NZ_VNIK02000008.1"/>
</dbReference>
<proteinExistence type="predicted"/>
<keyword evidence="3" id="KW-1185">Reference proteome</keyword>
<feature type="transmembrane region" description="Helical" evidence="1">
    <location>
        <begin position="85"/>
        <end position="105"/>
    </location>
</feature>
<feature type="transmembrane region" description="Helical" evidence="1">
    <location>
        <begin position="159"/>
        <end position="176"/>
    </location>
</feature>
<keyword evidence="1" id="KW-0812">Transmembrane</keyword>
<dbReference type="Pfam" id="PF22765">
    <property type="entry name" value="DUF7010"/>
    <property type="match status" value="1"/>
</dbReference>